<dbReference type="PATRIC" id="fig|927704.6.peg.3316"/>
<dbReference type="SMART" id="SM00481">
    <property type="entry name" value="POLIIIAc"/>
    <property type="match status" value="1"/>
</dbReference>
<dbReference type="GO" id="GO:0008408">
    <property type="term" value="F:3'-5' exonuclease activity"/>
    <property type="evidence" value="ECO:0007669"/>
    <property type="project" value="InterPro"/>
</dbReference>
<dbReference type="Gene3D" id="1.10.150.870">
    <property type="match status" value="1"/>
</dbReference>
<proteinExistence type="predicted"/>
<keyword evidence="6" id="KW-0614">Plasmid</keyword>
<name>I0GWE0_SELRL</name>
<dbReference type="Gene3D" id="3.20.20.140">
    <property type="entry name" value="Metal-dependent hydrolases"/>
    <property type="match status" value="1"/>
</dbReference>
<evidence type="ECO:0000256" key="2">
    <source>
        <dbReference type="ARBA" id="ARBA00022695"/>
    </source>
</evidence>
<accession>I0GWE0</accession>
<dbReference type="EC" id="2.7.7.7" evidence="6"/>
<evidence type="ECO:0000259" key="5">
    <source>
        <dbReference type="SMART" id="SM00481"/>
    </source>
</evidence>
<evidence type="ECO:0000313" key="6">
    <source>
        <dbReference type="EMBL" id="BAL85077.1"/>
    </source>
</evidence>
<dbReference type="PANTHER" id="PTHR32294:SF0">
    <property type="entry name" value="DNA POLYMERASE III SUBUNIT ALPHA"/>
    <property type="match status" value="1"/>
</dbReference>
<sequence>MYISLHNHTDFSIMDGYQTMKELVGRVKELGQTAVALTDHGTMRGIVEFYRECVAQDIKPIIGCEFYFCPDVSIRDRSFTHHLVLLAMNEEGYRNLKELDSIAYREDHMFYKPRIDESDLRKHSGGVICLSACMASIVNTDTGEDWFVKFKEIFGDRFYAEIQPLNIDRQWEYNDKVIGLARKHNVPLVVTTDAHYAKAEDEPYHFLWLQIHGNGYHDNENYLWSEQEIRETLWIPDDVKEEAIANTSAIAERCNVTIEFGGMHYPTYTERDAEEVIREICRENWRAKVPKGKYKEYGERFEKEMVDLKKANYLNYLLIIWDLVNWCVKNNIPVGEGRGSAAGCLIGYLMGFHKVDSIKYDTAFFRFCNPQRQSPADIDTDVSTDNRGKIIDYIREHYGTVYKVTTYGYTKNPDKPDVGKQAVLRAQQALEKEEYLSLTEEERAEVDRRKRDKQDTGMRWTRERVLVVTKDLQESLDEILTINSAFSQEERERLLDVSQHFAGRIDKMGVHASAILVTPDAVEKYCPVEGCTSTDTSTGKREYVRVAAFEYHTLEAMGLLKLDILGLRTLDIIDECLSAIKIPLSLESIPMNDKATYEVYAGGHTTGIFQMESPGMQKVAQELKPNRFDDLAVLVALYRPGPIDSGMLQQYVDAKNGKITVEYPCEAMKEIAGKTYGVLVYQEQIMLISMKMAGYDLGQADALRKVIGRKELTKIKAAVADFIAACEANGYSHEVAAAVAAQIEAAGRYVFNRSHAVSYAKLSYKTAFLKTHFPVQYMCALLNSRTDHKKLLPYIEECKRMGIKLLPPDLSKGNRKWAVEGDAIRVGLCYIKGVGANLTLVQSNDWHTVAGANNKLITEGLIKAGALDYLGKDRGWMLANLQSTKEILQRKAHCEERIEYYQDQYDMAIDDKGRAKAQRMIDQWQAKLADVDFKESAAKKYDKIAGEISVLSFSFSSLPKVLTGVAKSVYEFQDKRGKTMAKLIFDTPYGEFDGIVFASAWNKDKYYDRYRGWQRGIKVAKGLTYEFIRSNKGIIIDAQLVTA</sequence>
<protein>
    <submittedName>
        <fullName evidence="6">DNA polymerase III subunit alpha</fullName>
        <ecNumber evidence="6">2.7.7.7</ecNumber>
    </submittedName>
</protein>
<dbReference type="Proteomes" id="UP000007887">
    <property type="component" value="Plasmid pSRC3"/>
</dbReference>
<keyword evidence="4" id="KW-0239">DNA-directed DNA polymerase</keyword>
<dbReference type="Pfam" id="PF17657">
    <property type="entry name" value="DNA_pol3_finger"/>
    <property type="match status" value="1"/>
</dbReference>
<evidence type="ECO:0000256" key="3">
    <source>
        <dbReference type="ARBA" id="ARBA00022705"/>
    </source>
</evidence>
<feature type="domain" description="Polymerase/histidinol phosphatase N-terminal" evidence="5">
    <location>
        <begin position="3"/>
        <end position="70"/>
    </location>
</feature>
<reference evidence="6 7" key="1">
    <citation type="submission" date="2011-10" db="EMBL/GenBank/DDBJ databases">
        <title>Whole genome sequence of Selenomonas ruminantium subsp. lactilytica TAM6421.</title>
        <authorList>
            <person name="Oguchi A."/>
            <person name="Ankai A."/>
            <person name="Kaneko J."/>
            <person name="Yamada-Narita S."/>
            <person name="Fukui S."/>
            <person name="Takahashi M."/>
            <person name="Onodera T."/>
            <person name="Kojima S."/>
            <person name="Fushimi T."/>
            <person name="Abe N."/>
            <person name="Kamio Y."/>
            <person name="Yamazaki S."/>
            <person name="Fujita N."/>
        </authorList>
    </citation>
    <scope>NUCLEOTIDE SEQUENCE [LARGE SCALE GENOMIC DNA]</scope>
    <source>
        <strain evidence="7">NBRC 103574 / TAM6421</strain>
        <plasmid evidence="6 7">pSRC3</plasmid>
    </source>
</reference>
<dbReference type="SUPFAM" id="SSF89550">
    <property type="entry name" value="PHP domain-like"/>
    <property type="match status" value="1"/>
</dbReference>
<dbReference type="GO" id="GO:0006260">
    <property type="term" value="P:DNA replication"/>
    <property type="evidence" value="ECO:0007669"/>
    <property type="project" value="UniProtKB-KW"/>
</dbReference>
<dbReference type="OrthoDB" id="9803237at2"/>
<dbReference type="InterPro" id="IPR003141">
    <property type="entry name" value="Pol/His_phosphatase_N"/>
</dbReference>
<gene>
    <name evidence="6" type="primary">dnaE</name>
    <name evidence="6" type="ordered locus">SELR_pSRC300040</name>
</gene>
<evidence type="ECO:0000313" key="7">
    <source>
        <dbReference type="Proteomes" id="UP000007887"/>
    </source>
</evidence>
<dbReference type="InterPro" id="IPR004013">
    <property type="entry name" value="PHP_dom"/>
</dbReference>
<keyword evidence="2 6" id="KW-0548">Nucleotidyltransferase</keyword>
<dbReference type="InterPro" id="IPR016195">
    <property type="entry name" value="Pol/histidinol_Pase-like"/>
</dbReference>
<dbReference type="Pfam" id="PF02811">
    <property type="entry name" value="PHP"/>
    <property type="match status" value="1"/>
</dbReference>
<dbReference type="KEGG" id="sri:SELR_pSRC300040"/>
<dbReference type="GO" id="GO:0003887">
    <property type="term" value="F:DNA-directed DNA polymerase activity"/>
    <property type="evidence" value="ECO:0007669"/>
    <property type="project" value="UniProtKB-KW"/>
</dbReference>
<dbReference type="HOGENOM" id="CLU_001600_0_0_9"/>
<evidence type="ECO:0000256" key="1">
    <source>
        <dbReference type="ARBA" id="ARBA00022679"/>
    </source>
</evidence>
<organism evidence="6 7">
    <name type="scientific">Selenomonas ruminantium subsp. lactilytica (strain NBRC 103574 / TAM6421)</name>
    <dbReference type="NCBI Taxonomy" id="927704"/>
    <lineage>
        <taxon>Bacteria</taxon>
        <taxon>Bacillati</taxon>
        <taxon>Bacillota</taxon>
        <taxon>Negativicutes</taxon>
        <taxon>Selenomonadales</taxon>
        <taxon>Selenomonadaceae</taxon>
        <taxon>Selenomonas</taxon>
    </lineage>
</organism>
<dbReference type="RefSeq" id="WP_014426095.1">
    <property type="nucleotide sequence ID" value="NC_017073.1"/>
</dbReference>
<dbReference type="NCBIfam" id="TIGR00594">
    <property type="entry name" value="polc"/>
    <property type="match status" value="1"/>
</dbReference>
<keyword evidence="1 6" id="KW-0808">Transferase</keyword>
<dbReference type="AlphaFoldDB" id="I0GWE0"/>
<dbReference type="Pfam" id="PF07733">
    <property type="entry name" value="DNA_pol3_alpha"/>
    <property type="match status" value="1"/>
</dbReference>
<keyword evidence="3" id="KW-0235">DNA replication</keyword>
<dbReference type="InterPro" id="IPR011708">
    <property type="entry name" value="DNA_pol3_alpha_NTPase_dom"/>
</dbReference>
<evidence type="ECO:0000256" key="4">
    <source>
        <dbReference type="ARBA" id="ARBA00022932"/>
    </source>
</evidence>
<dbReference type="InterPro" id="IPR040982">
    <property type="entry name" value="DNA_pol3_finger"/>
</dbReference>
<dbReference type="InterPro" id="IPR004805">
    <property type="entry name" value="DnaE2/DnaE/PolC"/>
</dbReference>
<dbReference type="PANTHER" id="PTHR32294">
    <property type="entry name" value="DNA POLYMERASE III SUBUNIT ALPHA"/>
    <property type="match status" value="1"/>
</dbReference>
<dbReference type="EMBL" id="AP012300">
    <property type="protein sequence ID" value="BAL85077.1"/>
    <property type="molecule type" value="Genomic_DNA"/>
</dbReference>
<geneLocation type="plasmid" evidence="6 7">
    <name>pSRC3</name>
</geneLocation>